<evidence type="ECO:0000313" key="4">
    <source>
        <dbReference type="Proteomes" id="UP000677305"/>
    </source>
</evidence>
<evidence type="ECO:0000259" key="2">
    <source>
        <dbReference type="Pfam" id="PF12146"/>
    </source>
</evidence>
<dbReference type="InterPro" id="IPR029058">
    <property type="entry name" value="AB_hydrolase_fold"/>
</dbReference>
<dbReference type="Pfam" id="PF12146">
    <property type="entry name" value="Hydrolase_4"/>
    <property type="match status" value="1"/>
</dbReference>
<dbReference type="Gene3D" id="3.40.50.1820">
    <property type="entry name" value="alpha/beta hydrolase"/>
    <property type="match status" value="1"/>
</dbReference>
<feature type="transmembrane region" description="Helical" evidence="1">
    <location>
        <begin position="6"/>
        <end position="24"/>
    </location>
</feature>
<name>A0A8J8MFY8_9FIRM</name>
<sequence>MKNIFIGVLVLSIIVLLIIPIIIISQVKQKVTYEGNLSEHPLQHIYDPNDFDLDVNEMKLTTDDGVKVWVSEVLTPNPKGIIIYLTGIRQPSVTYFYGHSKWMKDKGYASILLEVRGHGNSGGNDICLGYKEVLDVKAVVDYIKGQKKYDNIPIIVQGVSMGGAVAINSFGSLKDIDGLIAMSAYSSFEDVVYDTMIGYNIPAFICQIERSITNFYLTLVFGEKFKDMRPINQIENIDDRSAFLIACTSDSEVQAENMQRLLKKASSKCEWWLRDSREHFIIKDCDFINMEQDKEYCDKILKFISTVTKDKVKN</sequence>
<dbReference type="EMBL" id="CP058561">
    <property type="protein sequence ID" value="QUH31935.1"/>
    <property type="molecule type" value="Genomic_DNA"/>
</dbReference>
<evidence type="ECO:0000256" key="1">
    <source>
        <dbReference type="SAM" id="Phobius"/>
    </source>
</evidence>
<protein>
    <submittedName>
        <fullName evidence="3">Alpha/beta hydrolase</fullName>
    </submittedName>
</protein>
<keyword evidence="1" id="KW-1133">Transmembrane helix</keyword>
<dbReference type="GO" id="GO:0016787">
    <property type="term" value="F:hydrolase activity"/>
    <property type="evidence" value="ECO:0007669"/>
    <property type="project" value="UniProtKB-KW"/>
</dbReference>
<dbReference type="AlphaFoldDB" id="A0A8J8MFY8"/>
<keyword evidence="1" id="KW-0472">Membrane</keyword>
<keyword evidence="1" id="KW-0812">Transmembrane</keyword>
<gene>
    <name evidence="3" type="ORF">HYG85_06110</name>
</gene>
<feature type="domain" description="Serine aminopeptidase S33" evidence="2">
    <location>
        <begin position="77"/>
        <end position="185"/>
    </location>
</feature>
<reference evidence="3 4" key="1">
    <citation type="submission" date="2020-07" db="EMBL/GenBank/DDBJ databases">
        <title>Vallitalea guaymasensis genome.</title>
        <authorList>
            <person name="Postec A."/>
        </authorList>
    </citation>
    <scope>NUCLEOTIDE SEQUENCE [LARGE SCALE GENOMIC DNA]</scope>
    <source>
        <strain evidence="3 4">Ra1766G1</strain>
    </source>
</reference>
<dbReference type="PANTHER" id="PTHR43358:SF4">
    <property type="entry name" value="ALPHA_BETA HYDROLASE FOLD-1 DOMAIN-CONTAINING PROTEIN"/>
    <property type="match status" value="1"/>
</dbReference>
<dbReference type="InterPro" id="IPR022742">
    <property type="entry name" value="Hydrolase_4"/>
</dbReference>
<accession>A0A8J8MFY8</accession>
<keyword evidence="3" id="KW-0378">Hydrolase</keyword>
<proteinExistence type="predicted"/>
<dbReference type="Proteomes" id="UP000677305">
    <property type="component" value="Chromosome"/>
</dbReference>
<organism evidence="3 4">
    <name type="scientific">Vallitalea guaymasensis</name>
    <dbReference type="NCBI Taxonomy" id="1185412"/>
    <lineage>
        <taxon>Bacteria</taxon>
        <taxon>Bacillati</taxon>
        <taxon>Bacillota</taxon>
        <taxon>Clostridia</taxon>
        <taxon>Lachnospirales</taxon>
        <taxon>Vallitaleaceae</taxon>
        <taxon>Vallitalea</taxon>
    </lineage>
</organism>
<dbReference type="InterPro" id="IPR052920">
    <property type="entry name" value="DNA-binding_regulatory"/>
</dbReference>
<dbReference type="SUPFAM" id="SSF53474">
    <property type="entry name" value="alpha/beta-Hydrolases"/>
    <property type="match status" value="1"/>
</dbReference>
<dbReference type="KEGG" id="vgu:HYG85_06110"/>
<keyword evidence="4" id="KW-1185">Reference proteome</keyword>
<evidence type="ECO:0000313" key="3">
    <source>
        <dbReference type="EMBL" id="QUH31935.1"/>
    </source>
</evidence>
<dbReference type="PANTHER" id="PTHR43358">
    <property type="entry name" value="ALPHA/BETA-HYDROLASE"/>
    <property type="match status" value="1"/>
</dbReference>